<feature type="domain" description="TSCPD" evidence="6">
    <location>
        <begin position="4"/>
        <end position="79"/>
    </location>
</feature>
<comment type="similarity">
    <text evidence="1">Belongs to the ribonucleoside diphosphate reductase class-2 family.</text>
</comment>
<accession>A0A1M6KQX7</accession>
<dbReference type="Proteomes" id="UP000184080">
    <property type="component" value="Unassembled WGS sequence"/>
</dbReference>
<proteinExistence type="inferred from homology"/>
<evidence type="ECO:0000256" key="2">
    <source>
        <dbReference type="ARBA" id="ARBA00012274"/>
    </source>
</evidence>
<evidence type="ECO:0000256" key="4">
    <source>
        <dbReference type="ARBA" id="ARBA00022741"/>
    </source>
</evidence>
<evidence type="ECO:0000256" key="3">
    <source>
        <dbReference type="ARBA" id="ARBA00022634"/>
    </source>
</evidence>
<name>A0A1M6KQX7_9CLOT</name>
<dbReference type="InterPro" id="IPR024434">
    <property type="entry name" value="TSCPD_dom"/>
</dbReference>
<evidence type="ECO:0000313" key="8">
    <source>
        <dbReference type="Proteomes" id="UP000184080"/>
    </source>
</evidence>
<evidence type="ECO:0000256" key="1">
    <source>
        <dbReference type="ARBA" id="ARBA00007405"/>
    </source>
</evidence>
<evidence type="ECO:0000313" key="7">
    <source>
        <dbReference type="EMBL" id="SHJ61332.1"/>
    </source>
</evidence>
<comment type="catalytic activity">
    <reaction evidence="5">
        <text>a 2'-deoxyribonucleoside 5'-diphosphate + [thioredoxin]-disulfide + H2O = a ribonucleoside 5'-diphosphate + [thioredoxin]-dithiol</text>
        <dbReference type="Rhea" id="RHEA:23252"/>
        <dbReference type="Rhea" id="RHEA-COMP:10698"/>
        <dbReference type="Rhea" id="RHEA-COMP:10700"/>
        <dbReference type="ChEBI" id="CHEBI:15377"/>
        <dbReference type="ChEBI" id="CHEBI:29950"/>
        <dbReference type="ChEBI" id="CHEBI:50058"/>
        <dbReference type="ChEBI" id="CHEBI:57930"/>
        <dbReference type="ChEBI" id="CHEBI:73316"/>
        <dbReference type="EC" id="1.17.4.1"/>
    </reaction>
</comment>
<keyword evidence="3" id="KW-0237">DNA synthesis</keyword>
<dbReference type="EMBL" id="FQZO01000006">
    <property type="protein sequence ID" value="SHJ61332.1"/>
    <property type="molecule type" value="Genomic_DNA"/>
</dbReference>
<dbReference type="RefSeq" id="WP_073009596.1">
    <property type="nucleotide sequence ID" value="NZ_FQZO01000006.1"/>
</dbReference>
<dbReference type="InterPro" id="IPR023806">
    <property type="entry name" value="CHP03905"/>
</dbReference>
<dbReference type="EC" id="1.17.4.1" evidence="2"/>
<keyword evidence="8" id="KW-1185">Reference proteome</keyword>
<evidence type="ECO:0000256" key="5">
    <source>
        <dbReference type="ARBA" id="ARBA00047754"/>
    </source>
</evidence>
<sequence length="82" mass="8987">MIVYKTEGVCAKQIEINLQGEIVKEVKFTSGCPGNLMGISSLVKGMPIQEVINRLKGIKCGNKDTSCPDQLSKALENYLLEK</sequence>
<gene>
    <name evidence="7" type="ORF">SAMN05444401_3463</name>
</gene>
<dbReference type="NCBIfam" id="TIGR03905">
    <property type="entry name" value="TIGR03905_4_Cys"/>
    <property type="match status" value="1"/>
</dbReference>
<dbReference type="Pfam" id="PF12637">
    <property type="entry name" value="TSCPD"/>
    <property type="match status" value="1"/>
</dbReference>
<protein>
    <recommendedName>
        <fullName evidence="2">ribonucleoside-diphosphate reductase</fullName>
        <ecNumber evidence="2">1.17.4.1</ecNumber>
    </recommendedName>
</protein>
<evidence type="ECO:0000259" key="6">
    <source>
        <dbReference type="Pfam" id="PF12637"/>
    </source>
</evidence>
<dbReference type="AlphaFoldDB" id="A0A1M6KQX7"/>
<organism evidence="7 8">
    <name type="scientific">Clostridium amylolyticum</name>
    <dbReference type="NCBI Taxonomy" id="1121298"/>
    <lineage>
        <taxon>Bacteria</taxon>
        <taxon>Bacillati</taxon>
        <taxon>Bacillota</taxon>
        <taxon>Clostridia</taxon>
        <taxon>Eubacteriales</taxon>
        <taxon>Clostridiaceae</taxon>
        <taxon>Clostridium</taxon>
    </lineage>
</organism>
<dbReference type="GO" id="GO:0000166">
    <property type="term" value="F:nucleotide binding"/>
    <property type="evidence" value="ECO:0007669"/>
    <property type="project" value="UniProtKB-KW"/>
</dbReference>
<dbReference type="OrthoDB" id="9801525at2"/>
<dbReference type="GO" id="GO:0004748">
    <property type="term" value="F:ribonucleoside-diphosphate reductase activity, thioredoxin disulfide as acceptor"/>
    <property type="evidence" value="ECO:0007669"/>
    <property type="project" value="UniProtKB-EC"/>
</dbReference>
<dbReference type="GO" id="GO:0071897">
    <property type="term" value="P:DNA biosynthetic process"/>
    <property type="evidence" value="ECO:0007669"/>
    <property type="project" value="UniProtKB-KW"/>
</dbReference>
<keyword evidence="4" id="KW-0547">Nucleotide-binding</keyword>
<reference evidence="7 8" key="1">
    <citation type="submission" date="2016-11" db="EMBL/GenBank/DDBJ databases">
        <authorList>
            <person name="Jaros S."/>
            <person name="Januszkiewicz K."/>
            <person name="Wedrychowicz H."/>
        </authorList>
    </citation>
    <scope>NUCLEOTIDE SEQUENCE [LARGE SCALE GENOMIC DNA]</scope>
    <source>
        <strain evidence="7 8">DSM 21864</strain>
    </source>
</reference>